<proteinExistence type="inferred from homology"/>
<keyword evidence="4" id="KW-1185">Reference proteome</keyword>
<dbReference type="EMBL" id="JAEHFV010000002">
    <property type="protein sequence ID" value="MBK0369310.1"/>
    <property type="molecule type" value="Genomic_DNA"/>
</dbReference>
<dbReference type="GO" id="GO:0015562">
    <property type="term" value="F:efflux transmembrane transporter activity"/>
    <property type="evidence" value="ECO:0007669"/>
    <property type="project" value="InterPro"/>
</dbReference>
<comment type="similarity">
    <text evidence="1">Belongs to the outer membrane factor (OMF) (TC 1.B.17) family.</text>
</comment>
<evidence type="ECO:0000313" key="4">
    <source>
        <dbReference type="Proteomes" id="UP000609172"/>
    </source>
</evidence>
<evidence type="ECO:0000256" key="1">
    <source>
        <dbReference type="ARBA" id="ARBA00007613"/>
    </source>
</evidence>
<protein>
    <submittedName>
        <fullName evidence="3">TolC family protein</fullName>
    </submittedName>
</protein>
<dbReference type="PANTHER" id="PTHR30203">
    <property type="entry name" value="OUTER MEMBRANE CATION EFFLUX PROTEIN"/>
    <property type="match status" value="1"/>
</dbReference>
<comment type="caution">
    <text evidence="3">The sequence shown here is derived from an EMBL/GenBank/DDBJ whole genome shotgun (WGS) entry which is preliminary data.</text>
</comment>
<name>A0A934PL56_9FLAO</name>
<organism evidence="3 4">
    <name type="scientific">Flavobacterium agrisoli</name>
    <dbReference type="NCBI Taxonomy" id="2793066"/>
    <lineage>
        <taxon>Bacteria</taxon>
        <taxon>Pseudomonadati</taxon>
        <taxon>Bacteroidota</taxon>
        <taxon>Flavobacteriia</taxon>
        <taxon>Flavobacteriales</taxon>
        <taxon>Flavobacteriaceae</taxon>
        <taxon>Flavobacterium</taxon>
    </lineage>
</organism>
<dbReference type="SUPFAM" id="SSF56954">
    <property type="entry name" value="Outer membrane efflux proteins (OEP)"/>
    <property type="match status" value="1"/>
</dbReference>
<dbReference type="AlphaFoldDB" id="A0A934PL56"/>
<keyword evidence="2" id="KW-0175">Coiled coil</keyword>
<dbReference type="PANTHER" id="PTHR30203:SF23">
    <property type="entry name" value="OUTER MEMBRANE EFFLUX PROTEIN"/>
    <property type="match status" value="1"/>
</dbReference>
<dbReference type="InterPro" id="IPR010131">
    <property type="entry name" value="MdtP/NodT-like"/>
</dbReference>
<evidence type="ECO:0000256" key="2">
    <source>
        <dbReference type="SAM" id="Coils"/>
    </source>
</evidence>
<evidence type="ECO:0000313" key="3">
    <source>
        <dbReference type="EMBL" id="MBK0369310.1"/>
    </source>
</evidence>
<feature type="coiled-coil region" evidence="2">
    <location>
        <begin position="355"/>
        <end position="421"/>
    </location>
</feature>
<accession>A0A934PL56</accession>
<dbReference type="InterPro" id="IPR003423">
    <property type="entry name" value="OMP_efflux"/>
</dbReference>
<gene>
    <name evidence="3" type="ORF">I5M07_05605</name>
</gene>
<dbReference type="Gene3D" id="1.20.1600.10">
    <property type="entry name" value="Outer membrane efflux proteins (OEP)"/>
    <property type="match status" value="1"/>
</dbReference>
<dbReference type="Proteomes" id="UP000609172">
    <property type="component" value="Unassembled WGS sequence"/>
</dbReference>
<sequence>MKRFVIPFVVLFSYVSHAQNSVLDTLRLKRNDAEILLLQNNLGLLAEKLNIDIAQAQIIQAKVWPNPTLSVNEFNLWSNATSEQLPVLWGNYGRNQEFGASIEQLLYTAGKRKKMIAIEKVGAAMAEEYYKNVLRNLKTEFRNNLSLLQFNQSKKAIYQNQLEAVSNLIRAYSKQMQLGTISQAEFIRLKATELSFLNEISTIEIDQNALQNEMRKLLQLPAYTYIEIVGNGLVPDLESIKKFDLQKSVEQLVQNRPDVQLASLNTQYHSKKLDYEKALRTPDVTVEASYDRGGNIMNNFVGFGFSIDLPFFDRNKGNISAAKWAVDQSKLNNEAQINSAKSEIIMAYQNFEIVKKRYENVDENYEENLDQILASYYTNFQKRNISLLIYLDFVEAYLNNKTILLETKKELNDRLEMLKNVSGQELN</sequence>
<reference evidence="3" key="1">
    <citation type="submission" date="2020-12" db="EMBL/GenBank/DDBJ databases">
        <title>Bacterial novel species Flavobacterium sp. SE-1-e isolated from soil.</title>
        <authorList>
            <person name="Jung H.-Y."/>
        </authorList>
    </citation>
    <scope>NUCLEOTIDE SEQUENCE</scope>
    <source>
        <strain evidence="3">SE-1-e</strain>
    </source>
</reference>
<dbReference type="Pfam" id="PF02321">
    <property type="entry name" value="OEP"/>
    <property type="match status" value="2"/>
</dbReference>
<dbReference type="RefSeq" id="WP_200105241.1">
    <property type="nucleotide sequence ID" value="NZ_JAEHFV010000002.1"/>
</dbReference>